<protein>
    <submittedName>
        <fullName evidence="2">Putative glutaredoxin</fullName>
    </submittedName>
</protein>
<accession>A0A0F6TH38</accession>
<dbReference type="KEGG" id="vg:26517711"/>
<keyword evidence="3" id="KW-1185">Reference proteome</keyword>
<dbReference type="InterPro" id="IPR036249">
    <property type="entry name" value="Thioredoxin-like_sf"/>
</dbReference>
<sequence length="108" mass="12424">MDIYDEIADLVSAEQKNRAEKMIIVYGIDNCQWCEKTKVLLDTRKTDYRYFHVADEQKAQFLDNFTAIHGGSRTFPRVVRNGISEQDLTGDLIGGFDQVLEEVLHGRI</sequence>
<reference evidence="3" key="2">
    <citation type="submission" date="2015-03" db="EMBL/GenBank/DDBJ databases">
        <title>The genome and structure of Sinorhizobium meliloti phage phiM9.</title>
        <authorList>
            <person name="Johnson M.C."/>
            <person name="Tatum K.B."/>
            <person name="Lynn J.S."/>
            <person name="Brewer T.E."/>
            <person name="Washburn B.K."/>
            <person name="Stroupe M.E."/>
            <person name="Jones K.M."/>
        </authorList>
    </citation>
    <scope>NUCLEOTIDE SEQUENCE [LARGE SCALE GENOMIC DNA]</scope>
</reference>
<dbReference type="Proteomes" id="UP000033804">
    <property type="component" value="Segment"/>
</dbReference>
<dbReference type="SUPFAM" id="SSF52833">
    <property type="entry name" value="Thioredoxin-like"/>
    <property type="match status" value="1"/>
</dbReference>
<evidence type="ECO:0000313" key="3">
    <source>
        <dbReference type="Proteomes" id="UP000033804"/>
    </source>
</evidence>
<dbReference type="Pfam" id="PF00462">
    <property type="entry name" value="Glutaredoxin"/>
    <property type="match status" value="1"/>
</dbReference>
<dbReference type="EMBL" id="KP881232">
    <property type="protein sequence ID" value="AKE44659.1"/>
    <property type="molecule type" value="Genomic_DNA"/>
</dbReference>
<name>A0A0F6TH38_9CAUD</name>
<dbReference type="GeneID" id="26517711"/>
<evidence type="ECO:0000259" key="1">
    <source>
        <dbReference type="Pfam" id="PF00462"/>
    </source>
</evidence>
<evidence type="ECO:0000313" key="2">
    <source>
        <dbReference type="EMBL" id="AKE44659.1"/>
    </source>
</evidence>
<proteinExistence type="predicted"/>
<organism evidence="2 3">
    <name type="scientific">Sinorhizobium phage phiM9</name>
    <dbReference type="NCBI Taxonomy" id="1636182"/>
    <lineage>
        <taxon>Viruses</taxon>
        <taxon>Duplodnaviria</taxon>
        <taxon>Heunggongvirae</taxon>
        <taxon>Uroviricota</taxon>
        <taxon>Caudoviricetes</taxon>
        <taxon>Pootjesviridae</taxon>
        <taxon>Emnonavirus</taxon>
        <taxon>Emnonavirus phiM9</taxon>
    </lineage>
</organism>
<dbReference type="InterPro" id="IPR002109">
    <property type="entry name" value="Glutaredoxin"/>
</dbReference>
<dbReference type="Gene3D" id="3.40.30.10">
    <property type="entry name" value="Glutaredoxin"/>
    <property type="match status" value="1"/>
</dbReference>
<dbReference type="PROSITE" id="PS51354">
    <property type="entry name" value="GLUTAREDOXIN_2"/>
    <property type="match status" value="1"/>
</dbReference>
<gene>
    <name evidence="2" type="primary">C</name>
    <name evidence="2" type="synonym">nrdH</name>
    <name evidence="2" type="ORF">Sm_phiM9_029</name>
</gene>
<reference evidence="2 3" key="1">
    <citation type="journal article" date="2015" name="J. Virol.">
        <title>Sinorhizobium meliloti Phage ?M9 Defines a New Group of T4 Superfamily Phages with Unusual Genomic Features but a Common T=16 Capsid.</title>
        <authorList>
            <person name="Johnson M.C."/>
            <person name="Tatum K.B."/>
            <person name="Lynn J.S."/>
            <person name="Brewer T.E."/>
            <person name="Lu S."/>
            <person name="Washburn B.K."/>
            <person name="Stroupe M.E."/>
            <person name="Jones K.M."/>
        </authorList>
    </citation>
    <scope>NUCLEOTIDE SEQUENCE [LARGE SCALE GENOMIC DNA]</scope>
</reference>
<feature type="domain" description="Glutaredoxin" evidence="1">
    <location>
        <begin position="23"/>
        <end position="82"/>
    </location>
</feature>
<dbReference type="OrthoDB" id="25064at10239"/>